<dbReference type="PANTHER" id="PTHR43108:SF8">
    <property type="entry name" value="SD21168P"/>
    <property type="match status" value="1"/>
</dbReference>
<dbReference type="SUPFAM" id="SSF53649">
    <property type="entry name" value="Alkaline phosphatase-like"/>
    <property type="match status" value="1"/>
</dbReference>
<dbReference type="PROSITE" id="PS51257">
    <property type="entry name" value="PROKAR_LIPOPROTEIN"/>
    <property type="match status" value="1"/>
</dbReference>
<organism evidence="4 5">
    <name type="scientific">Candidatus Dormiibacter inghamiae</name>
    <dbReference type="NCBI Taxonomy" id="3127013"/>
    <lineage>
        <taxon>Bacteria</taxon>
        <taxon>Bacillati</taxon>
        <taxon>Candidatus Dormiibacterota</taxon>
        <taxon>Candidatus Dormibacteria</taxon>
        <taxon>Candidatus Dormibacterales</taxon>
        <taxon>Candidatus Dormibacteraceae</taxon>
        <taxon>Candidatus Dormiibacter</taxon>
    </lineage>
</organism>
<protein>
    <submittedName>
        <fullName evidence="4">Sulfatase</fullName>
    </submittedName>
</protein>
<dbReference type="PANTHER" id="PTHR43108">
    <property type="entry name" value="N-ACETYLGLUCOSAMINE-6-SULFATASE FAMILY MEMBER"/>
    <property type="match status" value="1"/>
</dbReference>
<dbReference type="Gene3D" id="3.40.720.10">
    <property type="entry name" value="Alkaline Phosphatase, subunit A"/>
    <property type="match status" value="1"/>
</dbReference>
<feature type="chain" id="PRO_5038071122" evidence="2">
    <location>
        <begin position="24"/>
        <end position="487"/>
    </location>
</feature>
<dbReference type="GO" id="GO:0030203">
    <property type="term" value="P:glycosaminoglycan metabolic process"/>
    <property type="evidence" value="ECO:0007669"/>
    <property type="project" value="InterPro"/>
</dbReference>
<name>A0A934KI16_9BACT</name>
<feature type="modified residue" description="3-oxoalanine (Cys)" evidence="1">
    <location>
        <position position="75"/>
    </location>
</feature>
<comment type="PTM">
    <text evidence="1">The conversion to 3-oxoalanine (also known as C-formylglycine, FGly), of a serine or cysteine residue in prokaryotes and of a cysteine residue in eukaryotes, is critical for catalytic activity.</text>
</comment>
<evidence type="ECO:0000256" key="2">
    <source>
        <dbReference type="SAM" id="SignalP"/>
    </source>
</evidence>
<comment type="caution">
    <text evidence="4">The sequence shown here is derived from an EMBL/GenBank/DDBJ whole genome shotgun (WGS) entry which is preliminary data.</text>
</comment>
<dbReference type="Pfam" id="PF00884">
    <property type="entry name" value="Sulfatase"/>
    <property type="match status" value="1"/>
</dbReference>
<dbReference type="Proteomes" id="UP000620075">
    <property type="component" value="Unassembled WGS sequence"/>
</dbReference>
<dbReference type="GO" id="GO:0008449">
    <property type="term" value="F:N-acetylglucosamine-6-sulfatase activity"/>
    <property type="evidence" value="ECO:0007669"/>
    <property type="project" value="InterPro"/>
</dbReference>
<evidence type="ECO:0000259" key="3">
    <source>
        <dbReference type="Pfam" id="PF00884"/>
    </source>
</evidence>
<dbReference type="PIRSF" id="PIRSF036666">
    <property type="entry name" value="G6S"/>
    <property type="match status" value="1"/>
</dbReference>
<feature type="domain" description="Sulfatase N-terminal" evidence="3">
    <location>
        <begin position="34"/>
        <end position="366"/>
    </location>
</feature>
<gene>
    <name evidence="4" type="ORF">JF888_04670</name>
</gene>
<keyword evidence="2" id="KW-0732">Signal</keyword>
<dbReference type="EMBL" id="JAEKNQ010000019">
    <property type="protein sequence ID" value="MBJ7602475.1"/>
    <property type="molecule type" value="Genomic_DNA"/>
</dbReference>
<feature type="signal peptide" evidence="2">
    <location>
        <begin position="1"/>
        <end position="23"/>
    </location>
</feature>
<evidence type="ECO:0000313" key="5">
    <source>
        <dbReference type="Proteomes" id="UP000620075"/>
    </source>
</evidence>
<dbReference type="InterPro" id="IPR017850">
    <property type="entry name" value="Alkaline_phosphatase_core_sf"/>
</dbReference>
<dbReference type="InterPro" id="IPR012251">
    <property type="entry name" value="GlcNAc_6-SO4ase"/>
</dbReference>
<dbReference type="InterPro" id="IPR000917">
    <property type="entry name" value="Sulfatase_N"/>
</dbReference>
<accession>A0A934KI16</accession>
<evidence type="ECO:0000313" key="4">
    <source>
        <dbReference type="EMBL" id="MBJ7602475.1"/>
    </source>
</evidence>
<dbReference type="CDD" id="cd16147">
    <property type="entry name" value="G6S"/>
    <property type="match status" value="1"/>
</dbReference>
<sequence>MMARVLAVAVLLALASCSQPTGVATTTPTPVGHPNIVFVLTDDLSWNLVDRMPHVKQLMQQGVTFDHYYVTDSLCCPSRSSIFKGQFPHNTGIFTNGGPDGGFVEFYRRGEQNSAVNTWLHSGGYRTAMMGKYLNGYLEVPDPPRTYVPPGWDEWDVGGNGYPQYDYDLNLNGQIVHYGASQADYLTDVIASSGQQFIQTSTRAGKPFFLELATFAPHAPYTPPKRYLGKLGGISYPKTPAYDAQDLNAPRWRAAAPPLTPKEHDTVRADYEKRVEADLAVDDLIGNLEKTLRETNQLQNTYFVFSSDNGYHMGEHRLHEGKQTAFDTDINVPLVISGPGVPRGLTQHQLVMNIDLAPTFARLGGVAETGVDGVSLLPLLRSNGSPAWRQAALIEHHGPNASPNDPDYTRFRNEDPPSYNALRTSQFTYVEYLNAQQQPVYNEIYDDQKDPYQLSNLAGSADPAIQRQLHALLQKLTACHGADCFVT</sequence>
<proteinExistence type="predicted"/>
<dbReference type="AlphaFoldDB" id="A0A934KI16"/>
<reference evidence="4 5" key="1">
    <citation type="submission" date="2020-10" db="EMBL/GenBank/DDBJ databases">
        <title>Ca. Dormibacterota MAGs.</title>
        <authorList>
            <person name="Montgomery K."/>
        </authorList>
    </citation>
    <scope>NUCLEOTIDE SEQUENCE [LARGE SCALE GENOMIC DNA]</scope>
    <source>
        <strain evidence="4">SC8811_S16_3</strain>
    </source>
</reference>
<evidence type="ECO:0000256" key="1">
    <source>
        <dbReference type="PIRSR" id="PIRSR036666-50"/>
    </source>
</evidence>